<keyword evidence="1" id="KW-1133">Transmembrane helix</keyword>
<evidence type="ECO:0000256" key="1">
    <source>
        <dbReference type="SAM" id="Phobius"/>
    </source>
</evidence>
<comment type="caution">
    <text evidence="2">The sequence shown here is derived from an EMBL/GenBank/DDBJ whole genome shotgun (WGS) entry which is preliminary data.</text>
</comment>
<name>A0A0D7X6T4_9BACL</name>
<evidence type="ECO:0000313" key="3">
    <source>
        <dbReference type="Proteomes" id="UP000032534"/>
    </source>
</evidence>
<feature type="transmembrane region" description="Helical" evidence="1">
    <location>
        <begin position="68"/>
        <end position="86"/>
    </location>
</feature>
<dbReference type="RefSeq" id="WP_044646041.1">
    <property type="nucleotide sequence ID" value="NZ_JTHP01000016.1"/>
</dbReference>
<reference evidence="2 3" key="1">
    <citation type="submission" date="2014-11" db="EMBL/GenBank/DDBJ databases">
        <title>Draft Genome Sequences of Paenibacillus polymyxa NRRL B-30509 and Paenibacillus terrae NRRL B-30644, Strains from a Poultry Environment that Produce Tridecaptin A and Paenicidins.</title>
        <authorList>
            <person name="van Belkum M.J."/>
            <person name="Lohans C.T."/>
            <person name="Vederas J.C."/>
        </authorList>
    </citation>
    <scope>NUCLEOTIDE SEQUENCE [LARGE SCALE GENOMIC DNA]</scope>
    <source>
        <strain evidence="2 3">NRRL B-30644</strain>
    </source>
</reference>
<dbReference type="InterPro" id="IPR019074">
    <property type="entry name" value="YabQ"/>
</dbReference>
<keyword evidence="1" id="KW-0812">Transmembrane</keyword>
<dbReference type="PATRIC" id="fig|159743.3.peg.2287"/>
<dbReference type="NCBIfam" id="TIGR02893">
    <property type="entry name" value="spore_yabQ"/>
    <property type="match status" value="1"/>
</dbReference>
<feature type="transmembrane region" description="Helical" evidence="1">
    <location>
        <begin position="134"/>
        <end position="154"/>
    </location>
</feature>
<feature type="transmembrane region" description="Helical" evidence="1">
    <location>
        <begin position="39"/>
        <end position="62"/>
    </location>
</feature>
<dbReference type="OrthoDB" id="1653819at2"/>
<dbReference type="Pfam" id="PF09578">
    <property type="entry name" value="Spore_YabQ"/>
    <property type="match status" value="1"/>
</dbReference>
<evidence type="ECO:0000313" key="2">
    <source>
        <dbReference type="EMBL" id="KJD45712.1"/>
    </source>
</evidence>
<keyword evidence="1" id="KW-0472">Membrane</keyword>
<protein>
    <submittedName>
        <fullName evidence="2">Spore cortex biosynthesis protein YabQ</fullName>
    </submittedName>
</protein>
<keyword evidence="3" id="KW-1185">Reference proteome</keyword>
<organism evidence="2 3">
    <name type="scientific">Paenibacillus terrae</name>
    <dbReference type="NCBI Taxonomy" id="159743"/>
    <lineage>
        <taxon>Bacteria</taxon>
        <taxon>Bacillati</taxon>
        <taxon>Bacillota</taxon>
        <taxon>Bacilli</taxon>
        <taxon>Bacillales</taxon>
        <taxon>Paenibacillaceae</taxon>
        <taxon>Paenibacillus</taxon>
    </lineage>
</organism>
<gene>
    <name evidence="2" type="ORF">QD47_10275</name>
</gene>
<sequence>MNPHTQWLTLTWMLLSGIAMGVVFDSYRVLSIRFHFARWSIHMLDVLYWVASALFIFRVLYASNRGELRFYVFLGLLLGVWLYFWAFSVTTQRFVVMLLKIVRRLTLIVNSILRILIVHPVLALYRLVRKLVRWTWALIVFLGRMLIYILMPVWKPLVWLIGPLKARWRTPELLVKLGIRLKNTAKRWFGRR</sequence>
<dbReference type="Proteomes" id="UP000032534">
    <property type="component" value="Unassembled WGS sequence"/>
</dbReference>
<accession>A0A0D7X6T4</accession>
<dbReference type="AlphaFoldDB" id="A0A0D7X6T4"/>
<dbReference type="EMBL" id="JTHP01000016">
    <property type="protein sequence ID" value="KJD45712.1"/>
    <property type="molecule type" value="Genomic_DNA"/>
</dbReference>
<feature type="transmembrane region" description="Helical" evidence="1">
    <location>
        <begin position="6"/>
        <end position="27"/>
    </location>
</feature>
<feature type="transmembrane region" description="Helical" evidence="1">
    <location>
        <begin position="107"/>
        <end position="128"/>
    </location>
</feature>
<proteinExistence type="predicted"/>